<dbReference type="PANTHER" id="PTHR35400">
    <property type="entry name" value="SLR1083 PROTEIN"/>
    <property type="match status" value="1"/>
</dbReference>
<name>A0A517P7K0_9PLAN</name>
<dbReference type="Gene3D" id="3.90.1570.10">
    <property type="entry name" value="tt1808, chain A"/>
    <property type="match status" value="1"/>
</dbReference>
<feature type="domain" description="Putative restriction endonuclease" evidence="2">
    <location>
        <begin position="42"/>
        <end position="185"/>
    </location>
</feature>
<evidence type="ECO:0000313" key="3">
    <source>
        <dbReference type="EMBL" id="QDT15325.1"/>
    </source>
</evidence>
<dbReference type="EMBL" id="CP036265">
    <property type="protein sequence ID" value="QDT15325.1"/>
    <property type="molecule type" value="Genomic_DNA"/>
</dbReference>
<sequence>MNAPATLSPSRPRAATSAWASPPAGRPAGASGEPTTHRVTVAEYHAMRDANVFPPDGPKLELLDGEILEMPAPGPLHASTVDGIAGRLLRRLPDGWFVRVQNPVTFLTSEPLPDLLVVAGEGFDWRDRHPGPEDAALLIEVSDSSLSFDRHRKARVYAAAGVTPYWIVNLVDRRVEVHDEPSPGDGAEENPPGYRRRDVSPGETLSFRVGDATITLDAADLLPPAPGAPLGGDGEPGDA</sequence>
<accession>A0A517P7K0</accession>
<dbReference type="KEGG" id="acaf:CA12_14090"/>
<feature type="region of interest" description="Disordered" evidence="1">
    <location>
        <begin position="218"/>
        <end position="239"/>
    </location>
</feature>
<evidence type="ECO:0000313" key="4">
    <source>
        <dbReference type="Proteomes" id="UP000318741"/>
    </source>
</evidence>
<dbReference type="InterPro" id="IPR011335">
    <property type="entry name" value="Restrct_endonuc-II-like"/>
</dbReference>
<feature type="compositionally biased region" description="Low complexity" evidence="1">
    <location>
        <begin position="17"/>
        <end position="32"/>
    </location>
</feature>
<dbReference type="Pfam" id="PF05685">
    <property type="entry name" value="Uma2"/>
    <property type="match status" value="1"/>
</dbReference>
<dbReference type="SUPFAM" id="SSF52980">
    <property type="entry name" value="Restriction endonuclease-like"/>
    <property type="match status" value="1"/>
</dbReference>
<dbReference type="Proteomes" id="UP000318741">
    <property type="component" value="Chromosome"/>
</dbReference>
<dbReference type="InterPro" id="IPR008538">
    <property type="entry name" value="Uma2"/>
</dbReference>
<dbReference type="InterPro" id="IPR012296">
    <property type="entry name" value="Nuclease_put_TT1808"/>
</dbReference>
<dbReference type="RefSeq" id="WP_145358135.1">
    <property type="nucleotide sequence ID" value="NZ_CP036265.1"/>
</dbReference>
<feature type="region of interest" description="Disordered" evidence="1">
    <location>
        <begin position="1"/>
        <end position="35"/>
    </location>
</feature>
<feature type="region of interest" description="Disordered" evidence="1">
    <location>
        <begin position="177"/>
        <end position="204"/>
    </location>
</feature>
<gene>
    <name evidence="3" type="ORF">CA12_14090</name>
</gene>
<organism evidence="3 4">
    <name type="scientific">Alienimonas californiensis</name>
    <dbReference type="NCBI Taxonomy" id="2527989"/>
    <lineage>
        <taxon>Bacteria</taxon>
        <taxon>Pseudomonadati</taxon>
        <taxon>Planctomycetota</taxon>
        <taxon>Planctomycetia</taxon>
        <taxon>Planctomycetales</taxon>
        <taxon>Planctomycetaceae</taxon>
        <taxon>Alienimonas</taxon>
    </lineage>
</organism>
<dbReference type="PANTHER" id="PTHR35400:SF1">
    <property type="entry name" value="SLR1083 PROTEIN"/>
    <property type="match status" value="1"/>
</dbReference>
<dbReference type="AlphaFoldDB" id="A0A517P7K0"/>
<protein>
    <recommendedName>
        <fullName evidence="2">Putative restriction endonuclease domain-containing protein</fullName>
    </recommendedName>
</protein>
<evidence type="ECO:0000256" key="1">
    <source>
        <dbReference type="SAM" id="MobiDB-lite"/>
    </source>
</evidence>
<evidence type="ECO:0000259" key="2">
    <source>
        <dbReference type="Pfam" id="PF05685"/>
    </source>
</evidence>
<dbReference type="OrthoDB" id="9789502at2"/>
<feature type="compositionally biased region" description="Gly residues" evidence="1">
    <location>
        <begin position="229"/>
        <end position="239"/>
    </location>
</feature>
<proteinExistence type="predicted"/>
<dbReference type="CDD" id="cd06260">
    <property type="entry name" value="DUF820-like"/>
    <property type="match status" value="1"/>
</dbReference>
<reference evidence="3 4" key="1">
    <citation type="submission" date="2019-02" db="EMBL/GenBank/DDBJ databases">
        <title>Deep-cultivation of Planctomycetes and their phenomic and genomic characterization uncovers novel biology.</title>
        <authorList>
            <person name="Wiegand S."/>
            <person name="Jogler M."/>
            <person name="Boedeker C."/>
            <person name="Pinto D."/>
            <person name="Vollmers J."/>
            <person name="Rivas-Marin E."/>
            <person name="Kohn T."/>
            <person name="Peeters S.H."/>
            <person name="Heuer A."/>
            <person name="Rast P."/>
            <person name="Oberbeckmann S."/>
            <person name="Bunk B."/>
            <person name="Jeske O."/>
            <person name="Meyerdierks A."/>
            <person name="Storesund J.E."/>
            <person name="Kallscheuer N."/>
            <person name="Luecker S."/>
            <person name="Lage O.M."/>
            <person name="Pohl T."/>
            <person name="Merkel B.J."/>
            <person name="Hornburger P."/>
            <person name="Mueller R.-W."/>
            <person name="Bruemmer F."/>
            <person name="Labrenz M."/>
            <person name="Spormann A.M."/>
            <person name="Op den Camp H."/>
            <person name="Overmann J."/>
            <person name="Amann R."/>
            <person name="Jetten M.S.M."/>
            <person name="Mascher T."/>
            <person name="Medema M.H."/>
            <person name="Devos D.P."/>
            <person name="Kaster A.-K."/>
            <person name="Ovreas L."/>
            <person name="Rohde M."/>
            <person name="Galperin M.Y."/>
            <person name="Jogler C."/>
        </authorList>
    </citation>
    <scope>NUCLEOTIDE SEQUENCE [LARGE SCALE GENOMIC DNA]</scope>
    <source>
        <strain evidence="3 4">CA12</strain>
    </source>
</reference>
<keyword evidence="4" id="KW-1185">Reference proteome</keyword>